<keyword evidence="3" id="KW-0456">Lyase</keyword>
<dbReference type="GO" id="GO:0003941">
    <property type="term" value="F:L-serine ammonia-lyase activity"/>
    <property type="evidence" value="ECO:0007669"/>
    <property type="project" value="TreeGrafter"/>
</dbReference>
<sequence length="403" mass="42985">MASDLVCPDCDAVYEAGPDEPWRCGCGHALEFVDRPYPEGHPRPLSSLDTSRGLWTFFEFLPIEEHVTFHEGFTPLVDAPEWNADFKLEYVFPSGSFKDRGATTTLSRAVELGVEKVIEDSSGNAGAAIATYAARAGLPADIYVPEDVKQSKLMAIQRVDARPVRVPGSREDVTAACVDAVEGVRAATGNQNGAAADREGSDGHPTPADGHPDAPYQTGRGWYASHAWNPAFYAGTMTFAFEIAAQREWSAPDALVLPIGHGTLFLGAYRGFDLLREAGITDTIPRLLGVQSVGYDPIVTVVDGDRVVEEGESEASIADGIQIREPARGSQIVEAIEATDGTAIGLGDGAVENALDRLHRGGFYVEPTTAVAPAALAHLRELGHLDEDEDVVVPLTGSGLKTM</sequence>
<organism evidence="6 7">
    <name type="scientific">Halovivax ruber (strain DSM 18193 / JCM 13892 / XH-70)</name>
    <dbReference type="NCBI Taxonomy" id="797302"/>
    <lineage>
        <taxon>Archaea</taxon>
        <taxon>Methanobacteriati</taxon>
        <taxon>Methanobacteriota</taxon>
        <taxon>Stenosarchaea group</taxon>
        <taxon>Halobacteria</taxon>
        <taxon>Halobacteriales</taxon>
        <taxon>Natrialbaceae</taxon>
        <taxon>Halovivax</taxon>
    </lineage>
</organism>
<dbReference type="InterPro" id="IPR001926">
    <property type="entry name" value="TrpB-like_PALP"/>
</dbReference>
<dbReference type="GO" id="GO:0009097">
    <property type="term" value="P:isoleucine biosynthetic process"/>
    <property type="evidence" value="ECO:0007669"/>
    <property type="project" value="TreeGrafter"/>
</dbReference>
<evidence type="ECO:0000256" key="4">
    <source>
        <dbReference type="SAM" id="MobiDB-lite"/>
    </source>
</evidence>
<feature type="region of interest" description="Disordered" evidence="4">
    <location>
        <begin position="188"/>
        <end position="217"/>
    </location>
</feature>
<dbReference type="GO" id="GO:0004794">
    <property type="term" value="F:threonine deaminase activity"/>
    <property type="evidence" value="ECO:0007669"/>
    <property type="project" value="TreeGrafter"/>
</dbReference>
<name>L0IGN4_HALRX</name>
<feature type="domain" description="Tryptophan synthase beta chain-like PALP" evidence="5">
    <location>
        <begin position="67"/>
        <end position="397"/>
    </location>
</feature>
<dbReference type="GO" id="GO:0006567">
    <property type="term" value="P:L-threonine catabolic process"/>
    <property type="evidence" value="ECO:0007669"/>
    <property type="project" value="TreeGrafter"/>
</dbReference>
<dbReference type="Proteomes" id="UP000010846">
    <property type="component" value="Chromosome"/>
</dbReference>
<dbReference type="Gene3D" id="3.40.50.1100">
    <property type="match status" value="3"/>
</dbReference>
<dbReference type="PROSITE" id="PS00165">
    <property type="entry name" value="DEHYDRATASE_SER_THR"/>
    <property type="match status" value="1"/>
</dbReference>
<dbReference type="RefSeq" id="WP_015301746.1">
    <property type="nucleotide sequence ID" value="NC_019964.1"/>
</dbReference>
<dbReference type="HOGENOM" id="CLU_028142_4_0_2"/>
<dbReference type="AlphaFoldDB" id="L0IGN4"/>
<evidence type="ECO:0000256" key="3">
    <source>
        <dbReference type="ARBA" id="ARBA00023239"/>
    </source>
</evidence>
<comment type="cofactor">
    <cofactor evidence="1">
        <name>pyridoxal 5'-phosphate</name>
        <dbReference type="ChEBI" id="CHEBI:597326"/>
    </cofactor>
</comment>
<dbReference type="SUPFAM" id="SSF53686">
    <property type="entry name" value="Tryptophan synthase beta subunit-like PLP-dependent enzymes"/>
    <property type="match status" value="1"/>
</dbReference>
<dbReference type="PANTHER" id="PTHR48078">
    <property type="entry name" value="THREONINE DEHYDRATASE, MITOCHONDRIAL-RELATED"/>
    <property type="match status" value="1"/>
</dbReference>
<dbReference type="GO" id="GO:0006565">
    <property type="term" value="P:L-serine catabolic process"/>
    <property type="evidence" value="ECO:0007669"/>
    <property type="project" value="TreeGrafter"/>
</dbReference>
<gene>
    <name evidence="6" type="ordered locus">Halru_2566</name>
</gene>
<dbReference type="InterPro" id="IPR000634">
    <property type="entry name" value="Ser/Thr_deHydtase_PyrdxlP-BS"/>
</dbReference>
<dbReference type="InterPro" id="IPR036052">
    <property type="entry name" value="TrpB-like_PALP_sf"/>
</dbReference>
<dbReference type="eggNOG" id="arCOG01434">
    <property type="taxonomic scope" value="Archaea"/>
</dbReference>
<evidence type="ECO:0000256" key="1">
    <source>
        <dbReference type="ARBA" id="ARBA00001933"/>
    </source>
</evidence>
<dbReference type="PANTHER" id="PTHR48078:SF6">
    <property type="entry name" value="L-THREONINE DEHYDRATASE CATABOLIC TDCB"/>
    <property type="match status" value="1"/>
</dbReference>
<dbReference type="GeneID" id="14377103"/>
<protein>
    <submittedName>
        <fullName evidence="6">Threonine synthase</fullName>
    </submittedName>
</protein>
<proteinExistence type="predicted"/>
<evidence type="ECO:0000313" key="6">
    <source>
        <dbReference type="EMBL" id="AGB17147.1"/>
    </source>
</evidence>
<evidence type="ECO:0000259" key="5">
    <source>
        <dbReference type="Pfam" id="PF00291"/>
    </source>
</evidence>
<dbReference type="EMBL" id="CP003050">
    <property type="protein sequence ID" value="AGB17147.1"/>
    <property type="molecule type" value="Genomic_DNA"/>
</dbReference>
<evidence type="ECO:0000313" key="7">
    <source>
        <dbReference type="Proteomes" id="UP000010846"/>
    </source>
</evidence>
<dbReference type="GO" id="GO:0030170">
    <property type="term" value="F:pyridoxal phosphate binding"/>
    <property type="evidence" value="ECO:0007669"/>
    <property type="project" value="InterPro"/>
</dbReference>
<dbReference type="OrthoDB" id="85597at2157"/>
<dbReference type="Pfam" id="PF00291">
    <property type="entry name" value="PALP"/>
    <property type="match status" value="1"/>
</dbReference>
<reference evidence="6" key="1">
    <citation type="submission" date="2011-09" db="EMBL/GenBank/DDBJ databases">
        <title>Complete sequence of Halovivax ruber XH-70.</title>
        <authorList>
            <consortium name="US DOE Joint Genome Institute"/>
            <person name="Lucas S."/>
            <person name="Han J."/>
            <person name="Lapidus A."/>
            <person name="Cheng J.-F."/>
            <person name="Goodwin L."/>
            <person name="Pitluck S."/>
            <person name="Peters L."/>
            <person name="Mikhailova N."/>
            <person name="Davenport K."/>
            <person name="Detter J.C."/>
            <person name="Han C."/>
            <person name="Tapia R."/>
            <person name="Land M."/>
            <person name="Hauser L."/>
            <person name="Kyrpides N."/>
            <person name="Ivanova N."/>
            <person name="Pagani I."/>
            <person name="Sproer C."/>
            <person name="Anderson I."/>
            <person name="Woyke T."/>
        </authorList>
    </citation>
    <scope>NUCLEOTIDE SEQUENCE</scope>
    <source>
        <strain evidence="6">XH-70</strain>
    </source>
</reference>
<accession>L0IGN4</accession>
<dbReference type="STRING" id="797302.Halru_2566"/>
<dbReference type="InterPro" id="IPR050147">
    <property type="entry name" value="Ser/Thr_Dehydratase"/>
</dbReference>
<evidence type="ECO:0000256" key="2">
    <source>
        <dbReference type="ARBA" id="ARBA00022898"/>
    </source>
</evidence>
<dbReference type="KEGG" id="hru:Halru_2566"/>
<keyword evidence="2" id="KW-0663">Pyridoxal phosphate</keyword>
<keyword evidence="7" id="KW-1185">Reference proteome</keyword>